<protein>
    <recommendedName>
        <fullName evidence="2">Sulfotransferase domain-containing protein</fullName>
    </recommendedName>
</protein>
<dbReference type="PANTHER" id="PTHR22900">
    <property type="entry name" value="PROTEIN CBG14245-RELATED"/>
    <property type="match status" value="1"/>
</dbReference>
<dbReference type="InterPro" id="IPR007669">
    <property type="entry name" value="Chst-1-like"/>
</dbReference>
<dbReference type="GO" id="GO:0016020">
    <property type="term" value="C:membrane"/>
    <property type="evidence" value="ECO:0007669"/>
    <property type="project" value="InterPro"/>
</dbReference>
<proteinExistence type="predicted"/>
<accession>A0A0K0EF11</accession>
<dbReference type="GO" id="GO:1902884">
    <property type="term" value="P:positive regulation of response to oxidative stress"/>
    <property type="evidence" value="ECO:0007669"/>
    <property type="project" value="InterPro"/>
</dbReference>
<dbReference type="WBParaSite" id="SSTP_0000807500.1">
    <property type="protein sequence ID" value="SSTP_0000807500.1"/>
    <property type="gene ID" value="SSTP_0000807500"/>
</dbReference>
<evidence type="ECO:0000313" key="1">
    <source>
        <dbReference type="WBParaSite" id="SSTP_0000807500.1"/>
    </source>
</evidence>
<name>A0A0K0EF11_STRER</name>
<sequence>MNSSGICLGDDEERCIKKFVSLETRIRTSPKYHLMACLIQKNMSTLLQAIICLLYNEVLFLKNNRNLIHESSNIRLCRKFNEFNSPFKAIQFYNKTISKDVWKYIAITRNPIDRFISNFIDRCIRKPTKGIKSCNGCHFNMTCFIISEYNYMLKESNSLVLRREFEDMHFFPQNWRCSFRKMISNYTIIKYQNKNNKNIEEVISSLNNIFHQQKVPNSTLEFIKSQLLSSRTMHTTVDTKARTFFEDRLLNSPFLMEYIVRMYYYDFKLFNYTIPEINF</sequence>
<organism evidence="1">
    <name type="scientific">Strongyloides stercoralis</name>
    <name type="common">Threadworm</name>
    <dbReference type="NCBI Taxonomy" id="6248"/>
    <lineage>
        <taxon>Eukaryota</taxon>
        <taxon>Metazoa</taxon>
        <taxon>Ecdysozoa</taxon>
        <taxon>Nematoda</taxon>
        <taxon>Chromadorea</taxon>
        <taxon>Rhabditida</taxon>
        <taxon>Tylenchina</taxon>
        <taxon>Panagrolaimomorpha</taxon>
        <taxon>Strongyloidoidea</taxon>
        <taxon>Strongyloididae</taxon>
        <taxon>Strongyloides</taxon>
    </lineage>
</organism>
<dbReference type="AlphaFoldDB" id="A0A0K0EF11"/>
<dbReference type="PANTHER" id="PTHR22900:SF5">
    <property type="entry name" value="PROTEIN CBG14245"/>
    <property type="match status" value="1"/>
</dbReference>
<dbReference type="Pfam" id="PF03567">
    <property type="entry name" value="Sulfotransfer_2"/>
    <property type="match status" value="1"/>
</dbReference>
<reference evidence="1" key="1">
    <citation type="submission" date="2015-08" db="UniProtKB">
        <authorList>
            <consortium name="WormBaseParasite"/>
        </authorList>
    </citation>
    <scope>IDENTIFICATION</scope>
</reference>
<dbReference type="InterPro" id="IPR005331">
    <property type="entry name" value="Sulfotransferase"/>
</dbReference>
<dbReference type="GO" id="GO:0047756">
    <property type="term" value="F:chondroitin 4-sulfotransferase activity"/>
    <property type="evidence" value="ECO:0007669"/>
    <property type="project" value="InterPro"/>
</dbReference>
<dbReference type="GO" id="GO:0050650">
    <property type="term" value="P:chondroitin sulfate proteoglycan biosynthetic process"/>
    <property type="evidence" value="ECO:0007669"/>
    <property type="project" value="InterPro"/>
</dbReference>
<evidence type="ECO:0008006" key="2">
    <source>
        <dbReference type="Google" id="ProtNLM"/>
    </source>
</evidence>